<dbReference type="InterPro" id="IPR002528">
    <property type="entry name" value="MATE_fam"/>
</dbReference>
<keyword evidence="4 7" id="KW-0812">Transmembrane</keyword>
<evidence type="ECO:0000313" key="9">
    <source>
        <dbReference type="Proteomes" id="UP000056419"/>
    </source>
</evidence>
<dbReference type="GO" id="GO:0042910">
    <property type="term" value="F:xenobiotic transmembrane transporter activity"/>
    <property type="evidence" value="ECO:0007669"/>
    <property type="project" value="InterPro"/>
</dbReference>
<comment type="subcellular location">
    <subcellularLocation>
        <location evidence="1">Cell membrane</location>
        <topology evidence="1">Multi-pass membrane protein</topology>
    </subcellularLocation>
</comment>
<feature type="transmembrane region" description="Helical" evidence="7">
    <location>
        <begin position="344"/>
        <end position="365"/>
    </location>
</feature>
<dbReference type="PATRIC" id="fig|46506.5.peg.3280"/>
<keyword evidence="9" id="KW-1185">Reference proteome</keyword>
<feature type="transmembrane region" description="Helical" evidence="7">
    <location>
        <begin position="407"/>
        <end position="426"/>
    </location>
</feature>
<evidence type="ECO:0000256" key="1">
    <source>
        <dbReference type="ARBA" id="ARBA00004651"/>
    </source>
</evidence>
<evidence type="ECO:0000256" key="4">
    <source>
        <dbReference type="ARBA" id="ARBA00022692"/>
    </source>
</evidence>
<sequence>MRQVVLPFLSVSLRDFYHSASTTMIQQENLKKRLARLAAPIFIETLLIMMLGAVDTVMLSRHSDNSVAAVGVVNQIIMLTFLVFEVINLGTSVLCSQYLGARLHKQVVQVVGVSLLVNFVVGVGISTLLFGCAEPILRLMGLGPELMQDGMDYMRIVGAFAFFQALSLTLSASLRSANKAVYPMLVTVVVNVLNIIGNYSLIFGRFGFPELGVEGAAISTAFSRGVSMVILFVILFRKHIHRFPPAYFRPFPWVELKNLMKVGLPSAGEQLSYSSSQVVITYFINMLGVEALATRTYCVNIIMFAYLFSISMAQGGAICIGHLIGEKKPRAAFLMGKYVMKKSVMITVILSCILALFGHVIFGWLTSNAEIIKMGVTILVIDIVLEIGRPVNIFATNALRAAGDVNYPFYVGLVVMWSVAVGLGYLFGIPLGWGICGMWVAFLLDENIRGAIFVRRWYSMKWASKSFIR</sequence>
<feature type="transmembrane region" description="Helical" evidence="7">
    <location>
        <begin position="34"/>
        <end position="54"/>
    </location>
</feature>
<organism evidence="8 9">
    <name type="scientific">Bacteroides stercoris</name>
    <dbReference type="NCBI Taxonomy" id="46506"/>
    <lineage>
        <taxon>Bacteria</taxon>
        <taxon>Pseudomonadati</taxon>
        <taxon>Bacteroidota</taxon>
        <taxon>Bacteroidia</taxon>
        <taxon>Bacteroidales</taxon>
        <taxon>Bacteroidaceae</taxon>
        <taxon>Bacteroides</taxon>
    </lineage>
</organism>
<dbReference type="InterPro" id="IPR048279">
    <property type="entry name" value="MdtK-like"/>
</dbReference>
<evidence type="ECO:0000256" key="3">
    <source>
        <dbReference type="ARBA" id="ARBA00022475"/>
    </source>
</evidence>
<comment type="caution">
    <text evidence="8">The sequence shown here is derived from an EMBL/GenBank/DDBJ whole genome shotgun (WGS) entry which is preliminary data.</text>
</comment>
<dbReference type="GO" id="GO:0005886">
    <property type="term" value="C:plasma membrane"/>
    <property type="evidence" value="ECO:0007669"/>
    <property type="project" value="UniProtKB-SubCell"/>
</dbReference>
<keyword evidence="6 7" id="KW-0472">Membrane</keyword>
<name>A0A108T2K5_BACSE</name>
<proteinExistence type="predicted"/>
<dbReference type="PANTHER" id="PTHR42925">
    <property type="entry name" value="MULTIDRUG AND TOXIN EFFLUX PROTEIN MATE FAMILY"/>
    <property type="match status" value="1"/>
</dbReference>
<dbReference type="CDD" id="cd13134">
    <property type="entry name" value="MATE_like_8"/>
    <property type="match status" value="1"/>
</dbReference>
<dbReference type="Pfam" id="PF01554">
    <property type="entry name" value="MatE"/>
    <property type="match status" value="2"/>
</dbReference>
<reference evidence="8 9" key="1">
    <citation type="journal article" date="2016" name="BMC Genomics">
        <title>Type VI secretion systems of human gut Bacteroidales segregate into three genetic architectures, two of which are contained on mobile genetic elements.</title>
        <authorList>
            <person name="Coyne M.J."/>
            <person name="Roelofs K.G."/>
            <person name="Comstock L.E."/>
        </authorList>
    </citation>
    <scope>NUCLEOTIDE SEQUENCE [LARGE SCALE GENOMIC DNA]</scope>
    <source>
        <strain evidence="8 9">CL09T03C01</strain>
    </source>
</reference>
<feature type="transmembrane region" description="Helical" evidence="7">
    <location>
        <begin position="215"/>
        <end position="236"/>
    </location>
</feature>
<keyword evidence="5 7" id="KW-1133">Transmembrane helix</keyword>
<evidence type="ECO:0000256" key="2">
    <source>
        <dbReference type="ARBA" id="ARBA00022448"/>
    </source>
</evidence>
<evidence type="ECO:0000256" key="6">
    <source>
        <dbReference type="ARBA" id="ARBA00023136"/>
    </source>
</evidence>
<dbReference type="EMBL" id="LRGC01000024">
    <property type="protein sequence ID" value="KWR52095.1"/>
    <property type="molecule type" value="Genomic_DNA"/>
</dbReference>
<dbReference type="STRING" id="46506.AA415_03045"/>
<feature type="transmembrane region" description="Helical" evidence="7">
    <location>
        <begin position="107"/>
        <end position="133"/>
    </location>
</feature>
<gene>
    <name evidence="8" type="primary">norM_1</name>
    <name evidence="8" type="ORF">AA415_03045</name>
</gene>
<evidence type="ECO:0000256" key="5">
    <source>
        <dbReference type="ARBA" id="ARBA00022989"/>
    </source>
</evidence>
<keyword evidence="3" id="KW-1003">Cell membrane</keyword>
<feature type="transmembrane region" description="Helical" evidence="7">
    <location>
        <begin position="432"/>
        <end position="454"/>
    </location>
</feature>
<evidence type="ECO:0000256" key="7">
    <source>
        <dbReference type="SAM" id="Phobius"/>
    </source>
</evidence>
<keyword evidence="2" id="KW-0813">Transport</keyword>
<protein>
    <submittedName>
        <fullName evidence="8">Putative multidrug resistance protein, NorM-like</fullName>
    </submittedName>
</protein>
<dbReference type="InterPro" id="IPR047135">
    <property type="entry name" value="YsiQ"/>
</dbReference>
<feature type="transmembrane region" description="Helical" evidence="7">
    <location>
        <begin position="181"/>
        <end position="203"/>
    </location>
</feature>
<dbReference type="AlphaFoldDB" id="A0A108T2K5"/>
<dbReference type="GO" id="GO:0015297">
    <property type="term" value="F:antiporter activity"/>
    <property type="evidence" value="ECO:0007669"/>
    <property type="project" value="InterPro"/>
</dbReference>
<dbReference type="Proteomes" id="UP000056419">
    <property type="component" value="Unassembled WGS sequence"/>
</dbReference>
<dbReference type="PANTHER" id="PTHR42925:SF1">
    <property type="entry name" value="VIRULENCE FACTOR MVIN"/>
    <property type="match status" value="1"/>
</dbReference>
<dbReference type="NCBIfam" id="TIGR00797">
    <property type="entry name" value="matE"/>
    <property type="match status" value="1"/>
</dbReference>
<feature type="transmembrane region" description="Helical" evidence="7">
    <location>
        <begin position="301"/>
        <end position="324"/>
    </location>
</feature>
<feature type="transmembrane region" description="Helical" evidence="7">
    <location>
        <begin position="153"/>
        <end position="174"/>
    </location>
</feature>
<feature type="transmembrane region" description="Helical" evidence="7">
    <location>
        <begin position="66"/>
        <end position="87"/>
    </location>
</feature>
<evidence type="ECO:0000313" key="8">
    <source>
        <dbReference type="EMBL" id="KWR52095.1"/>
    </source>
</evidence>
<dbReference type="PIRSF" id="PIRSF006603">
    <property type="entry name" value="DinF"/>
    <property type="match status" value="1"/>
</dbReference>
<accession>A0A108T2K5</accession>